<evidence type="ECO:0000313" key="3">
    <source>
        <dbReference type="EMBL" id="PMS37954.1"/>
    </source>
</evidence>
<dbReference type="EMBL" id="PNYC01000002">
    <property type="protein sequence ID" value="PMS37954.1"/>
    <property type="molecule type" value="Genomic_DNA"/>
</dbReference>
<evidence type="ECO:0000313" key="4">
    <source>
        <dbReference type="Proteomes" id="UP000235777"/>
    </source>
</evidence>
<dbReference type="Gene3D" id="3.30.470.20">
    <property type="entry name" value="ATP-grasp fold, B domain"/>
    <property type="match status" value="1"/>
</dbReference>
<reference evidence="3 4" key="1">
    <citation type="submission" date="2018-01" db="EMBL/GenBank/DDBJ databases">
        <title>Whole genome analyses suggest that Burkholderia sensu lato contains two further novel genera in the rhizoxinica-symbiotica group Mycetohabitans gen. nov., and Trinickia gen. nov.: implications for the evolution of diazotrophy and nodulation in the Burkholderiaceae.</title>
        <authorList>
            <person name="Estrada-de los Santos P."/>
            <person name="Palmer M."/>
            <person name="Chavez-Ramirez B."/>
            <person name="Beukes C."/>
            <person name="Steenkamp E.T."/>
            <person name="Hirsch A.M."/>
            <person name="Manyaka P."/>
            <person name="Maluk M."/>
            <person name="Lafos M."/>
            <person name="Crook M."/>
            <person name="Gross E."/>
            <person name="Simon M.F."/>
            <person name="Bueno dos Reis Junior F."/>
            <person name="Poole P.S."/>
            <person name="Venter S.N."/>
            <person name="James E.K."/>
        </authorList>
    </citation>
    <scope>NUCLEOTIDE SEQUENCE [LARGE SCALE GENOMIC DNA]</scope>
    <source>
        <strain evidence="3 4">JPY 581</strain>
    </source>
</reference>
<feature type="domain" description="ATP-grasp" evidence="2">
    <location>
        <begin position="224"/>
        <end position="300"/>
    </location>
</feature>
<organism evidence="3 4">
    <name type="scientific">Trinickia symbiotica</name>
    <dbReference type="NCBI Taxonomy" id="863227"/>
    <lineage>
        <taxon>Bacteria</taxon>
        <taxon>Pseudomonadati</taxon>
        <taxon>Pseudomonadota</taxon>
        <taxon>Betaproteobacteria</taxon>
        <taxon>Burkholderiales</taxon>
        <taxon>Burkholderiaceae</taxon>
        <taxon>Trinickia</taxon>
    </lineage>
</organism>
<keyword evidence="1 3" id="KW-0067">ATP-binding</keyword>
<dbReference type="PROSITE" id="PS50975">
    <property type="entry name" value="ATP_GRASP"/>
    <property type="match status" value="1"/>
</dbReference>
<evidence type="ECO:0000259" key="2">
    <source>
        <dbReference type="PROSITE" id="PS50975"/>
    </source>
</evidence>
<dbReference type="RefSeq" id="WP_018438879.1">
    <property type="nucleotide sequence ID" value="NZ_KB890164.1"/>
</dbReference>
<dbReference type="InterPro" id="IPR016677">
    <property type="entry name" value="UCP016817_carboligase"/>
</dbReference>
<dbReference type="STRING" id="863227.GCA_000373005_00372"/>
<dbReference type="InterPro" id="IPR011761">
    <property type="entry name" value="ATP-grasp"/>
</dbReference>
<keyword evidence="1" id="KW-0547">Nucleotide-binding</keyword>
<gene>
    <name evidence="3" type="ORF">C0Z20_03825</name>
</gene>
<dbReference type="PIRSF" id="PIRSF016817">
    <property type="entry name" value="UCP016817_carboligase"/>
    <property type="match status" value="1"/>
</dbReference>
<accession>A0A2N7X8J1</accession>
<dbReference type="InterPro" id="IPR003806">
    <property type="entry name" value="ATP-grasp_PylC-type"/>
</dbReference>
<protein>
    <submittedName>
        <fullName evidence="3">ATP-binding protein</fullName>
    </submittedName>
</protein>
<dbReference type="Proteomes" id="UP000235777">
    <property type="component" value="Unassembled WGS sequence"/>
</dbReference>
<proteinExistence type="predicted"/>
<dbReference type="AlphaFoldDB" id="A0A2N7X8J1"/>
<name>A0A2N7X8J1_9BURK</name>
<keyword evidence="4" id="KW-1185">Reference proteome</keyword>
<dbReference type="OrthoDB" id="5572734at2"/>
<sequence>MVSLAPSNAAPLVAVAALSARMLAESARQAGLRVAALDLFGDRDTRAASSLWFDVGGKTLSIDRERLVASLRRVARLPRVVGWIAGSGTEPFIDELSEMRGLPTLIGNDSQAAAAVRDPSRFFPLLDTLDIAHPPISTTRPADPGWLFKEADGCGGTHVVPAANAPRWAEPGARQGYFQRRANGRPFSALFVAARGRAQVLGFAEQLTSAIGASPFVHTGSIGPVELPEALSRRLRNAIAAVTAYAGLTGLNSCDFLLDGDDFSLLEINARPSSTMALYEAAWREHWPFGLIACHLDACLRGRLPNAPRGRAARCTGQQVLFAPRALTCSTALSDACAADPGCRDVPMPGTRIKAGQPIVTLVATAASRDAVEQALNDERERMLERIDTFEEPDHVLLVKHG</sequence>
<dbReference type="Pfam" id="PF02655">
    <property type="entry name" value="ATP-grasp_3"/>
    <property type="match status" value="1"/>
</dbReference>
<comment type="caution">
    <text evidence="3">The sequence shown here is derived from an EMBL/GenBank/DDBJ whole genome shotgun (WGS) entry which is preliminary data.</text>
</comment>
<dbReference type="SUPFAM" id="SSF56059">
    <property type="entry name" value="Glutathione synthetase ATP-binding domain-like"/>
    <property type="match status" value="1"/>
</dbReference>
<evidence type="ECO:0000256" key="1">
    <source>
        <dbReference type="PROSITE-ProRule" id="PRU00409"/>
    </source>
</evidence>
<dbReference type="GO" id="GO:0046872">
    <property type="term" value="F:metal ion binding"/>
    <property type="evidence" value="ECO:0007669"/>
    <property type="project" value="InterPro"/>
</dbReference>
<dbReference type="GO" id="GO:0005524">
    <property type="term" value="F:ATP binding"/>
    <property type="evidence" value="ECO:0007669"/>
    <property type="project" value="UniProtKB-UniRule"/>
</dbReference>